<feature type="compositionally biased region" description="Low complexity" evidence="1">
    <location>
        <begin position="58"/>
        <end position="77"/>
    </location>
</feature>
<evidence type="ECO:0000313" key="3">
    <source>
        <dbReference type="EMBL" id="MEI2455516.1"/>
    </source>
</evidence>
<name>A0AAU8MTB0_9GAMM</name>
<sequence>MKRWLAGGAVPAWALAGAMLAGSGLAAPAQAQSGRIGSEPSVSQQSAAKQPSPRQSGPEPSATGPAATPPAALQATPDARRRDVLLSEGARRQALRIAKTASLQGPIQGVRMLADSGPAAARYLLLELDSASREDGGAGYCGAGVETDLIWLALDAAWAVRKHDAYRIASCLEPLEPLARDDRDDGSVRVTLLRYGRDGAPDREVSVRYDAAEPDQGLQVHDRVR</sequence>
<reference evidence="3 5" key="1">
    <citation type="submission" date="2024-02" db="EMBL/GenBank/DDBJ databases">
        <title>Lysobacter Genome Sequencing and Mining.</title>
        <authorList>
            <person name="Bierman J."/>
            <person name="Walker M.C."/>
        </authorList>
    </citation>
    <scope>NUCLEOTIDE SEQUENCE [LARGE SCALE GENOMIC DNA]</scope>
    <source>
        <strain evidence="3 5">PB6250</strain>
    </source>
</reference>
<gene>
    <name evidence="4" type="ORF">ABU614_18920</name>
    <name evidence="3" type="ORF">V2J18_12565</name>
</gene>
<proteinExistence type="predicted"/>
<dbReference type="AlphaFoldDB" id="A0AAU8MTB0"/>
<feature type="region of interest" description="Disordered" evidence="1">
    <location>
        <begin position="24"/>
        <end position="80"/>
    </location>
</feature>
<evidence type="ECO:0000256" key="1">
    <source>
        <dbReference type="SAM" id="MobiDB-lite"/>
    </source>
</evidence>
<feature type="signal peptide" evidence="2">
    <location>
        <begin position="1"/>
        <end position="26"/>
    </location>
</feature>
<dbReference type="EMBL" id="CP159925">
    <property type="protein sequence ID" value="XCO74430.1"/>
    <property type="molecule type" value="Genomic_DNA"/>
</dbReference>
<feature type="compositionally biased region" description="Polar residues" evidence="1">
    <location>
        <begin position="30"/>
        <end position="55"/>
    </location>
</feature>
<keyword evidence="2" id="KW-0732">Signal</keyword>
<dbReference type="RefSeq" id="WP_141233566.1">
    <property type="nucleotide sequence ID" value="NZ_CP159925.1"/>
</dbReference>
<evidence type="ECO:0000313" key="5">
    <source>
        <dbReference type="Proteomes" id="UP001387215"/>
    </source>
</evidence>
<evidence type="ECO:0008006" key="6">
    <source>
        <dbReference type="Google" id="ProtNLM"/>
    </source>
</evidence>
<feature type="region of interest" description="Disordered" evidence="1">
    <location>
        <begin position="205"/>
        <end position="225"/>
    </location>
</feature>
<evidence type="ECO:0000256" key="2">
    <source>
        <dbReference type="SAM" id="SignalP"/>
    </source>
</evidence>
<evidence type="ECO:0000313" key="4">
    <source>
        <dbReference type="EMBL" id="XCO74430.1"/>
    </source>
</evidence>
<dbReference type="Proteomes" id="UP001387215">
    <property type="component" value="Unassembled WGS sequence"/>
</dbReference>
<organism evidence="4">
    <name type="scientific">Lysobacter firmicutimachus</name>
    <dbReference type="NCBI Taxonomy" id="1792846"/>
    <lineage>
        <taxon>Bacteria</taxon>
        <taxon>Pseudomonadati</taxon>
        <taxon>Pseudomonadota</taxon>
        <taxon>Gammaproteobacteria</taxon>
        <taxon>Lysobacterales</taxon>
        <taxon>Lysobacteraceae</taxon>
        <taxon>Lysobacter</taxon>
    </lineage>
</organism>
<accession>A0AAU8MTB0</accession>
<reference evidence="4" key="2">
    <citation type="submission" date="2024-06" db="EMBL/GenBank/DDBJ databases">
        <authorList>
            <person name="Li S."/>
        </authorList>
    </citation>
    <scope>NUCLEOTIDE SEQUENCE</scope>
    <source>
        <strain evidence="4">SR10</strain>
    </source>
</reference>
<keyword evidence="5" id="KW-1185">Reference proteome</keyword>
<feature type="chain" id="PRO_5043840572" description="Lipoprotein" evidence="2">
    <location>
        <begin position="27"/>
        <end position="225"/>
    </location>
</feature>
<dbReference type="EMBL" id="JBANDL010000002">
    <property type="protein sequence ID" value="MEI2455516.1"/>
    <property type="molecule type" value="Genomic_DNA"/>
</dbReference>
<protein>
    <recommendedName>
        <fullName evidence="6">Lipoprotein</fullName>
    </recommendedName>
</protein>